<dbReference type="OrthoDB" id="3214103at2759"/>
<evidence type="ECO:0000313" key="3">
    <source>
        <dbReference type="Proteomes" id="UP000703269"/>
    </source>
</evidence>
<sequence>MSNGDTGLNAALVSYVSLIGKNVSESLVVVVLETVFFGAYTLLVAWTLVLITRSRSRLRAKKVLLLAVCIVMYAAAVAHLGVTLFYVFADDRGSSQVQRIALACLERPSSETCPEVPRRLQMPAITSFQQTLGALLSVNIALSDAVVLWRAWVLWSRTRLVQIVSSVLMISTVVLFFCNSALYYEKSDVYISTIAFLTSWLTNIWATVLVASRTWQHRRLVKAQLRTTFRTTAERVLLLFVESGLFYCLFWAPFVTASFIVLADVNAYVALRQLADSGQVIHFTAAQNVVHAMDILAMSCLIDIVGMYPTSVILLVELSNEYARRTLSVNGVPTLLPRPNIAAPPMAGTHTVSTLERSASSTSSVLHVCLADSAPRCCPADVVVAEDAVFDQKCGKEATTQVKSALVV</sequence>
<evidence type="ECO:0000313" key="2">
    <source>
        <dbReference type="EMBL" id="GJE87223.1"/>
    </source>
</evidence>
<protein>
    <submittedName>
        <fullName evidence="2">Uncharacterized protein</fullName>
    </submittedName>
</protein>
<feature type="transmembrane region" description="Helical" evidence="1">
    <location>
        <begin position="63"/>
        <end position="89"/>
    </location>
</feature>
<feature type="transmembrane region" description="Helical" evidence="1">
    <location>
        <begin position="132"/>
        <end position="153"/>
    </location>
</feature>
<keyword evidence="3" id="KW-1185">Reference proteome</keyword>
<dbReference type="AlphaFoldDB" id="A0A9P3LAQ5"/>
<reference evidence="2 3" key="1">
    <citation type="submission" date="2021-08" db="EMBL/GenBank/DDBJ databases">
        <title>Draft Genome Sequence of Phanerochaete sordida strain YK-624.</title>
        <authorList>
            <person name="Mori T."/>
            <person name="Dohra H."/>
            <person name="Suzuki T."/>
            <person name="Kawagishi H."/>
            <person name="Hirai H."/>
        </authorList>
    </citation>
    <scope>NUCLEOTIDE SEQUENCE [LARGE SCALE GENOMIC DNA]</scope>
    <source>
        <strain evidence="2 3">YK-624</strain>
    </source>
</reference>
<comment type="caution">
    <text evidence="2">The sequence shown here is derived from an EMBL/GenBank/DDBJ whole genome shotgun (WGS) entry which is preliminary data.</text>
</comment>
<feature type="transmembrane region" description="Helical" evidence="1">
    <location>
        <begin position="160"/>
        <end position="184"/>
    </location>
</feature>
<feature type="transmembrane region" description="Helical" evidence="1">
    <location>
        <begin position="236"/>
        <end position="262"/>
    </location>
</feature>
<accession>A0A9P3LAQ5</accession>
<gene>
    <name evidence="2" type="ORF">PsYK624_033060</name>
</gene>
<dbReference type="Proteomes" id="UP000703269">
    <property type="component" value="Unassembled WGS sequence"/>
</dbReference>
<organism evidence="2 3">
    <name type="scientific">Phanerochaete sordida</name>
    <dbReference type="NCBI Taxonomy" id="48140"/>
    <lineage>
        <taxon>Eukaryota</taxon>
        <taxon>Fungi</taxon>
        <taxon>Dikarya</taxon>
        <taxon>Basidiomycota</taxon>
        <taxon>Agaricomycotina</taxon>
        <taxon>Agaricomycetes</taxon>
        <taxon>Polyporales</taxon>
        <taxon>Phanerochaetaceae</taxon>
        <taxon>Phanerochaete</taxon>
    </lineage>
</organism>
<keyword evidence="1" id="KW-0472">Membrane</keyword>
<keyword evidence="1" id="KW-0812">Transmembrane</keyword>
<feature type="transmembrane region" description="Helical" evidence="1">
    <location>
        <begin position="190"/>
        <end position="215"/>
    </location>
</feature>
<dbReference type="EMBL" id="BPQB01000006">
    <property type="protein sequence ID" value="GJE87223.1"/>
    <property type="molecule type" value="Genomic_DNA"/>
</dbReference>
<feature type="transmembrane region" description="Helical" evidence="1">
    <location>
        <begin position="27"/>
        <end position="51"/>
    </location>
</feature>
<name>A0A9P3LAQ5_9APHY</name>
<evidence type="ECO:0000256" key="1">
    <source>
        <dbReference type="SAM" id="Phobius"/>
    </source>
</evidence>
<feature type="transmembrane region" description="Helical" evidence="1">
    <location>
        <begin position="295"/>
        <end position="316"/>
    </location>
</feature>
<proteinExistence type="predicted"/>
<keyword evidence="1" id="KW-1133">Transmembrane helix</keyword>